<name>A0A917IJ33_9MICO</name>
<dbReference type="Proteomes" id="UP000657592">
    <property type="component" value="Unassembled WGS sequence"/>
</dbReference>
<comment type="caution">
    <text evidence="2">The sequence shown here is derived from an EMBL/GenBank/DDBJ whole genome shotgun (WGS) entry which is preliminary data.</text>
</comment>
<organism evidence="2 3">
    <name type="scientific">Microbacterium album</name>
    <dbReference type="NCBI Taxonomy" id="2053191"/>
    <lineage>
        <taxon>Bacteria</taxon>
        <taxon>Bacillati</taxon>
        <taxon>Actinomycetota</taxon>
        <taxon>Actinomycetes</taxon>
        <taxon>Micrococcales</taxon>
        <taxon>Microbacteriaceae</taxon>
        <taxon>Microbacterium</taxon>
    </lineage>
</organism>
<dbReference type="SUPFAM" id="SSF56281">
    <property type="entry name" value="Metallo-hydrolase/oxidoreductase"/>
    <property type="match status" value="1"/>
</dbReference>
<feature type="domain" description="Metallo-beta-lactamase" evidence="1">
    <location>
        <begin position="26"/>
        <end position="206"/>
    </location>
</feature>
<evidence type="ECO:0000313" key="3">
    <source>
        <dbReference type="Proteomes" id="UP000657592"/>
    </source>
</evidence>
<dbReference type="InterPro" id="IPR036866">
    <property type="entry name" value="RibonucZ/Hydroxyglut_hydro"/>
</dbReference>
<dbReference type="InterPro" id="IPR050855">
    <property type="entry name" value="NDM-1-like"/>
</dbReference>
<dbReference type="AlphaFoldDB" id="A0A917IJ33"/>
<gene>
    <name evidence="2" type="ORF">GCM10010921_31050</name>
</gene>
<dbReference type="Gene3D" id="3.60.15.10">
    <property type="entry name" value="Ribonuclease Z/Hydroxyacylglutathione hydrolase-like"/>
    <property type="match status" value="1"/>
</dbReference>
<dbReference type="PANTHER" id="PTHR42951:SF4">
    <property type="entry name" value="ACYL-COENZYME A THIOESTERASE MBLAC2"/>
    <property type="match status" value="1"/>
</dbReference>
<accession>A0A917IJ33</accession>
<dbReference type="Pfam" id="PF00753">
    <property type="entry name" value="Lactamase_B"/>
    <property type="match status" value="1"/>
</dbReference>
<evidence type="ECO:0000313" key="2">
    <source>
        <dbReference type="EMBL" id="GGH51562.1"/>
    </source>
</evidence>
<proteinExistence type="predicted"/>
<reference evidence="2" key="1">
    <citation type="journal article" date="2014" name="Int. J. Syst. Evol. Microbiol.">
        <title>Complete genome sequence of Corynebacterium casei LMG S-19264T (=DSM 44701T), isolated from a smear-ripened cheese.</title>
        <authorList>
            <consortium name="US DOE Joint Genome Institute (JGI-PGF)"/>
            <person name="Walter F."/>
            <person name="Albersmeier A."/>
            <person name="Kalinowski J."/>
            <person name="Ruckert C."/>
        </authorList>
    </citation>
    <scope>NUCLEOTIDE SEQUENCE</scope>
    <source>
        <strain evidence="2">CGMCC 1.15794</strain>
    </source>
</reference>
<dbReference type="RefSeq" id="WP_188757311.1">
    <property type="nucleotide sequence ID" value="NZ_BMJY01000028.1"/>
</dbReference>
<dbReference type="InterPro" id="IPR001279">
    <property type="entry name" value="Metallo-B-lactamas"/>
</dbReference>
<dbReference type="PANTHER" id="PTHR42951">
    <property type="entry name" value="METALLO-BETA-LACTAMASE DOMAIN-CONTAINING"/>
    <property type="match status" value="1"/>
</dbReference>
<sequence length="298" mass="32195">MTAEPRLTIVADGVWAYIQPDGGWMINNMGLITGADAATSVDVTSTERRTRDYLRAIAGVTKAPLRRVILTHSHPDHCNGASLVPDAEIVAHRGALEEMRVAHPLAPHIFEHFDQGAARPRLPTMVFDDELTLDPAGRRILVRNPGTHAHTGGDAYVWLPEERVLFAGDLVFNGGTPFALSGSPLGWLRAIEQMAALAPEVVVPGHGDVGGVELLGPVAGYLNMLIDAARDAYDRGLGPLEAARALDLGPYGRLLEPERIAGNLHRVLAELEGVEPDFAAAWQDMYEYNGARPLECRA</sequence>
<dbReference type="CDD" id="cd16282">
    <property type="entry name" value="metallo-hydrolase-like_MBL-fold"/>
    <property type="match status" value="1"/>
</dbReference>
<evidence type="ECO:0000259" key="1">
    <source>
        <dbReference type="SMART" id="SM00849"/>
    </source>
</evidence>
<keyword evidence="3" id="KW-1185">Reference proteome</keyword>
<dbReference type="SMART" id="SM00849">
    <property type="entry name" value="Lactamase_B"/>
    <property type="match status" value="1"/>
</dbReference>
<dbReference type="EMBL" id="BMJY01000028">
    <property type="protein sequence ID" value="GGH51562.1"/>
    <property type="molecule type" value="Genomic_DNA"/>
</dbReference>
<protein>
    <submittedName>
        <fullName evidence="2">MBL fold metallo-hydrolase</fullName>
    </submittedName>
</protein>
<reference evidence="2" key="2">
    <citation type="submission" date="2020-09" db="EMBL/GenBank/DDBJ databases">
        <authorList>
            <person name="Sun Q."/>
            <person name="Zhou Y."/>
        </authorList>
    </citation>
    <scope>NUCLEOTIDE SEQUENCE</scope>
    <source>
        <strain evidence="2">CGMCC 1.15794</strain>
    </source>
</reference>